<evidence type="ECO:0000256" key="2">
    <source>
        <dbReference type="ARBA" id="ARBA00022692"/>
    </source>
</evidence>
<evidence type="ECO:0000259" key="7">
    <source>
        <dbReference type="PROSITE" id="PS50850"/>
    </source>
</evidence>
<feature type="region of interest" description="Disordered" evidence="5">
    <location>
        <begin position="1"/>
        <end position="25"/>
    </location>
</feature>
<dbReference type="InterPro" id="IPR036259">
    <property type="entry name" value="MFS_trans_sf"/>
</dbReference>
<comment type="subcellular location">
    <subcellularLocation>
        <location evidence="1">Membrane</location>
        <topology evidence="1">Multi-pass membrane protein</topology>
    </subcellularLocation>
</comment>
<keyword evidence="9" id="KW-1185">Reference proteome</keyword>
<dbReference type="GO" id="GO:0000297">
    <property type="term" value="F:spermine transmembrane transporter activity"/>
    <property type="evidence" value="ECO:0007669"/>
    <property type="project" value="TreeGrafter"/>
</dbReference>
<dbReference type="Pfam" id="PF07690">
    <property type="entry name" value="MFS_1"/>
    <property type="match status" value="1"/>
</dbReference>
<dbReference type="PANTHER" id="PTHR23502:SF38">
    <property type="entry name" value="POLYAMINE TRANSPORTER 4"/>
    <property type="match status" value="1"/>
</dbReference>
<evidence type="ECO:0000256" key="3">
    <source>
        <dbReference type="ARBA" id="ARBA00022989"/>
    </source>
</evidence>
<feature type="transmembrane region" description="Helical" evidence="6">
    <location>
        <begin position="133"/>
        <end position="157"/>
    </location>
</feature>
<organism evidence="8 9">
    <name type="scientific">Aspergillus bertholletiae</name>
    <dbReference type="NCBI Taxonomy" id="1226010"/>
    <lineage>
        <taxon>Eukaryota</taxon>
        <taxon>Fungi</taxon>
        <taxon>Dikarya</taxon>
        <taxon>Ascomycota</taxon>
        <taxon>Pezizomycotina</taxon>
        <taxon>Eurotiomycetes</taxon>
        <taxon>Eurotiomycetidae</taxon>
        <taxon>Eurotiales</taxon>
        <taxon>Aspergillaceae</taxon>
        <taxon>Aspergillus</taxon>
        <taxon>Aspergillus subgen. Circumdati</taxon>
    </lineage>
</organism>
<dbReference type="CDD" id="cd17323">
    <property type="entry name" value="MFS_Tpo1_MDR_like"/>
    <property type="match status" value="1"/>
</dbReference>
<feature type="transmembrane region" description="Helical" evidence="6">
    <location>
        <begin position="414"/>
        <end position="437"/>
    </location>
</feature>
<proteinExistence type="predicted"/>
<evidence type="ECO:0000313" key="9">
    <source>
        <dbReference type="Proteomes" id="UP000326198"/>
    </source>
</evidence>
<keyword evidence="4 6" id="KW-0472">Membrane</keyword>
<evidence type="ECO:0000256" key="1">
    <source>
        <dbReference type="ARBA" id="ARBA00004141"/>
    </source>
</evidence>
<feature type="transmembrane region" description="Helical" evidence="6">
    <location>
        <begin position="375"/>
        <end position="402"/>
    </location>
</feature>
<feature type="transmembrane region" description="Helical" evidence="6">
    <location>
        <begin position="109"/>
        <end position="127"/>
    </location>
</feature>
<dbReference type="PROSITE" id="PS50850">
    <property type="entry name" value="MFS"/>
    <property type="match status" value="1"/>
</dbReference>
<feature type="transmembrane region" description="Helical" evidence="6">
    <location>
        <begin position="203"/>
        <end position="223"/>
    </location>
</feature>
<dbReference type="InterPro" id="IPR020846">
    <property type="entry name" value="MFS_dom"/>
</dbReference>
<keyword evidence="3 6" id="KW-1133">Transmembrane helix</keyword>
<feature type="transmembrane region" description="Helical" evidence="6">
    <location>
        <begin position="82"/>
        <end position="102"/>
    </location>
</feature>
<keyword evidence="2 6" id="KW-0812">Transmembrane</keyword>
<dbReference type="OrthoDB" id="3936150at2759"/>
<evidence type="ECO:0000256" key="5">
    <source>
        <dbReference type="SAM" id="MobiDB-lite"/>
    </source>
</evidence>
<dbReference type="InterPro" id="IPR011701">
    <property type="entry name" value="MFS"/>
</dbReference>
<feature type="transmembrane region" description="Helical" evidence="6">
    <location>
        <begin position="42"/>
        <end position="62"/>
    </location>
</feature>
<feature type="transmembrane region" description="Helical" evidence="6">
    <location>
        <begin position="269"/>
        <end position="295"/>
    </location>
</feature>
<dbReference type="GO" id="GO:0005886">
    <property type="term" value="C:plasma membrane"/>
    <property type="evidence" value="ECO:0007669"/>
    <property type="project" value="TreeGrafter"/>
</dbReference>
<feature type="transmembrane region" description="Helical" evidence="6">
    <location>
        <begin position="348"/>
        <end position="369"/>
    </location>
</feature>
<feature type="domain" description="Major facilitator superfamily (MFS) profile" evidence="7">
    <location>
        <begin position="44"/>
        <end position="478"/>
    </location>
</feature>
<evidence type="ECO:0000256" key="6">
    <source>
        <dbReference type="SAM" id="Phobius"/>
    </source>
</evidence>
<feature type="transmembrane region" description="Helical" evidence="6">
    <location>
        <begin position="307"/>
        <end position="327"/>
    </location>
</feature>
<feature type="transmembrane region" description="Helical" evidence="6">
    <location>
        <begin position="169"/>
        <end position="191"/>
    </location>
</feature>
<name>A0A5N7B6F7_9EURO</name>
<evidence type="ECO:0000256" key="4">
    <source>
        <dbReference type="ARBA" id="ARBA00023136"/>
    </source>
</evidence>
<feature type="transmembrane region" description="Helical" evidence="6">
    <location>
        <begin position="443"/>
        <end position="464"/>
    </location>
</feature>
<dbReference type="Gene3D" id="1.20.1250.20">
    <property type="entry name" value="MFS general substrate transporter like domains"/>
    <property type="match status" value="1"/>
</dbReference>
<reference evidence="8 9" key="1">
    <citation type="submission" date="2019-04" db="EMBL/GenBank/DDBJ databases">
        <title>Friends and foes A comparative genomics studyof 23 Aspergillus species from section Flavi.</title>
        <authorList>
            <consortium name="DOE Joint Genome Institute"/>
            <person name="Kjaerbolling I."/>
            <person name="Vesth T."/>
            <person name="Frisvad J.C."/>
            <person name="Nybo J.L."/>
            <person name="Theobald S."/>
            <person name="Kildgaard S."/>
            <person name="Isbrandt T."/>
            <person name="Kuo A."/>
            <person name="Sato A."/>
            <person name="Lyhne E.K."/>
            <person name="Kogle M.E."/>
            <person name="Wiebenga A."/>
            <person name="Kun R.S."/>
            <person name="Lubbers R.J."/>
            <person name="Makela M.R."/>
            <person name="Barry K."/>
            <person name="Chovatia M."/>
            <person name="Clum A."/>
            <person name="Daum C."/>
            <person name="Haridas S."/>
            <person name="He G."/>
            <person name="LaButti K."/>
            <person name="Lipzen A."/>
            <person name="Mondo S."/>
            <person name="Riley R."/>
            <person name="Salamov A."/>
            <person name="Simmons B.A."/>
            <person name="Magnuson J.K."/>
            <person name="Henrissat B."/>
            <person name="Mortensen U.H."/>
            <person name="Larsen T.O."/>
            <person name="Devries R.P."/>
            <person name="Grigoriev I.V."/>
            <person name="Machida M."/>
            <person name="Baker S.E."/>
            <person name="Andersen M.R."/>
        </authorList>
    </citation>
    <scope>NUCLEOTIDE SEQUENCE [LARGE SCALE GENOMIC DNA]</scope>
    <source>
        <strain evidence="8 9">IBT 29228</strain>
    </source>
</reference>
<feature type="compositionally biased region" description="Polar residues" evidence="5">
    <location>
        <begin position="1"/>
        <end position="15"/>
    </location>
</feature>
<dbReference type="PANTHER" id="PTHR23502">
    <property type="entry name" value="MAJOR FACILITATOR SUPERFAMILY"/>
    <property type="match status" value="1"/>
</dbReference>
<dbReference type="Proteomes" id="UP000326198">
    <property type="component" value="Unassembled WGS sequence"/>
</dbReference>
<accession>A0A5N7B6F7</accession>
<protein>
    <submittedName>
        <fullName evidence="8">Major facilitator superfamily domain-containing protein</fullName>
    </submittedName>
</protein>
<sequence length="478" mass="52038">METGTLDTEANSMVSSPEKHEEPPDWAVNPANAQNWSLAKKLYNTSVPSLLCLLISFGLAIYSPSHAHVQEDFHTSNTLSLLPFTLYVYGLAFGPMISAPLSETFGRRFVYIFMTPLALLFILGAGFARNLATLAICRLLGGILCSAPLAVGAGTIMDLWTGENTNRGVIVLMTIAFLGPALGSLVGGWIAEYKDFRWSQWTTLFLGSTLWVYSMGSQETYAIPIRRRLAKKMGLPPPPKPIPGGLAGVKMLMTVTLTRPLYMLIAEPIVTLCSLYSSLNFSVLFCFLASVPLIYSTNYGFSPGQSGLTFIAIAVGCIMGATALIIIDRYTLSKHHARQSEEPAPPERMLVAAMLGSPLMPAALFWFAWTSQPGIHWMSSVVAMALFGCSNIMIFVSTMLYLTNVYGAKYGASALAANGLLRYSVGGSFPLFTIPMYNNLGFTWASSLLGFIAIAFAPVPWIFYRFGTRIRQSSAYTA</sequence>
<dbReference type="GO" id="GO:0015606">
    <property type="term" value="F:spermidine transmembrane transporter activity"/>
    <property type="evidence" value="ECO:0007669"/>
    <property type="project" value="TreeGrafter"/>
</dbReference>
<evidence type="ECO:0000313" key="8">
    <source>
        <dbReference type="EMBL" id="KAE8377611.1"/>
    </source>
</evidence>
<dbReference type="SUPFAM" id="SSF103473">
    <property type="entry name" value="MFS general substrate transporter"/>
    <property type="match status" value="1"/>
</dbReference>
<dbReference type="EMBL" id="ML736221">
    <property type="protein sequence ID" value="KAE8377611.1"/>
    <property type="molecule type" value="Genomic_DNA"/>
</dbReference>
<dbReference type="AlphaFoldDB" id="A0A5N7B6F7"/>
<gene>
    <name evidence="8" type="ORF">BDV26DRAFT_281772</name>
</gene>